<comment type="subunit">
    <text evidence="3">Interacts with histones H3 and H4.</text>
</comment>
<dbReference type="InterPro" id="IPR013719">
    <property type="entry name" value="RTT106/SPT16-like_middle_dom"/>
</dbReference>
<protein>
    <recommendedName>
        <fullName evidence="5">Histone chaperone RTT106/FACT complex subunit SPT16-like middle domain-containing protein</fullName>
    </recommendedName>
</protein>
<feature type="region of interest" description="Disordered" evidence="4">
    <location>
        <begin position="615"/>
        <end position="721"/>
    </location>
</feature>
<dbReference type="PANTHER" id="PTHR45849:SF3">
    <property type="entry name" value="HISTONE CHAPERONE RTT106"/>
    <property type="match status" value="1"/>
</dbReference>
<sequence length="721" mass="79195">MRELRPLRLPQLVEARRKGEEDSMVESPKSASSGHTLYHSHSSSVSSDMPSPVTPTFSLRGHTRYPSSTSSLASSPVLHDSMDGFGTPKRPLTDVKEEPHEREEGLEMVNSFSSDPGCQCDDFEQMMVRTEMSYAMYTGVPSPGDYDLADSTYGDGDFAPNPVAKRRRAADSSITEMASRIGTRFPSFSRKWSTRGGGKTISVAETLKEPSRSRANSTRASSIAGSVRGSFERQEFPLPITPTRSVLDGEAGNSPVSPIDIQKANNATEEVGHEAFAATPLLPPLMVDSPSHVNDDYVQSPLQSPSVAERECVSVINSPVDAPQVSGLPSPALSTKPSISSFHKQRAAGLLPSSEIPPIMIASDPNDEWANKLGHANFNIHPEPYVPDTFDLSTCKQLRSNWEQARCNFMKQLVRTGEHYGATSKTYKLTEQKWSQIDAQWKKNSELTITRTTNAVGGENALSLGQSSVERAPLMKLPSLNGPRSEGKFPKLEDEDIVGPMEQVAAQCHRRPSRKRTFIKFLQSYLFFLRTGLLWGFKKPLFFFPFAVIDSVSYTSVLQRTFNLNVAVSSPPSSPSSTTASSCTTQDFEFSMLDQADFPSIDAYIRRHDLHDSSMAEQRRAKKLNINPTKEPNGHPAAGDGVGELEKAAREVQEMEEEEEEEEDEEEDENFDPGSEGESEGSGSSDEEEGEGEGNRDREGADLVGEELGSEAEDVDEDGEE</sequence>
<dbReference type="Proteomes" id="UP000192927">
    <property type="component" value="Unassembled WGS sequence"/>
</dbReference>
<evidence type="ECO:0000256" key="2">
    <source>
        <dbReference type="ARBA" id="ARBA00037550"/>
    </source>
</evidence>
<dbReference type="Pfam" id="PF08512">
    <property type="entry name" value="Rttp106-like_middle"/>
    <property type="match status" value="1"/>
</dbReference>
<feature type="compositionally biased region" description="Acidic residues" evidence="4">
    <location>
        <begin position="704"/>
        <end position="721"/>
    </location>
</feature>
<dbReference type="InterPro" id="IPR011993">
    <property type="entry name" value="PH-like_dom_sf"/>
</dbReference>
<dbReference type="SMART" id="SM01287">
    <property type="entry name" value="Rtt106"/>
    <property type="match status" value="1"/>
</dbReference>
<name>A0A1W5DB69_9LECA</name>
<comment type="similarity">
    <text evidence="1">Belongs to the RTT106 family.</text>
</comment>
<dbReference type="SUPFAM" id="SSF50729">
    <property type="entry name" value="PH domain-like"/>
    <property type="match status" value="1"/>
</dbReference>
<dbReference type="AlphaFoldDB" id="A0A1W5DB69"/>
<proteinExistence type="inferred from homology"/>
<organism evidence="6 7">
    <name type="scientific">Lasallia pustulata</name>
    <dbReference type="NCBI Taxonomy" id="136370"/>
    <lineage>
        <taxon>Eukaryota</taxon>
        <taxon>Fungi</taxon>
        <taxon>Dikarya</taxon>
        <taxon>Ascomycota</taxon>
        <taxon>Pezizomycotina</taxon>
        <taxon>Lecanoromycetes</taxon>
        <taxon>OSLEUM clade</taxon>
        <taxon>Umbilicariomycetidae</taxon>
        <taxon>Umbilicariales</taxon>
        <taxon>Umbilicariaceae</taxon>
        <taxon>Lasallia</taxon>
    </lineage>
</organism>
<evidence type="ECO:0000313" key="7">
    <source>
        <dbReference type="Proteomes" id="UP000192927"/>
    </source>
</evidence>
<feature type="compositionally biased region" description="Acidic residues" evidence="4">
    <location>
        <begin position="654"/>
        <end position="692"/>
    </location>
</feature>
<feature type="domain" description="Histone chaperone RTT106/FACT complex subunit SPT16-like middle" evidence="5">
    <location>
        <begin position="516"/>
        <end position="615"/>
    </location>
</feature>
<dbReference type="GO" id="GO:0031491">
    <property type="term" value="F:nucleosome binding"/>
    <property type="evidence" value="ECO:0007669"/>
    <property type="project" value="TreeGrafter"/>
</dbReference>
<dbReference type="GO" id="GO:0042393">
    <property type="term" value="F:histone binding"/>
    <property type="evidence" value="ECO:0007669"/>
    <property type="project" value="TreeGrafter"/>
</dbReference>
<dbReference type="EMBL" id="FWEW01003696">
    <property type="protein sequence ID" value="SLM40413.1"/>
    <property type="molecule type" value="Genomic_DNA"/>
</dbReference>
<keyword evidence="7" id="KW-1185">Reference proteome</keyword>
<comment type="function">
    <text evidence="2">Histones H3 and H4 chaperone involved in the nucleosome formation and heterochromatin silencing. Required for the deposition of H3K56ac-carrying H3-H4 complex onto newly-replicated DNA. Plays a role in the transcriptional regulation of the cell-cycle dependent histone genes by creating a repressive structure at the core histone gene promoter.</text>
</comment>
<dbReference type="Gene3D" id="2.30.29.30">
    <property type="entry name" value="Pleckstrin-homology domain (PH domain)/Phosphotyrosine-binding domain (PTB)"/>
    <property type="match status" value="1"/>
</dbReference>
<dbReference type="PANTHER" id="PTHR45849">
    <property type="entry name" value="FACT COMPLEX SUBUNIT SSRP1"/>
    <property type="match status" value="1"/>
</dbReference>
<evidence type="ECO:0000256" key="1">
    <source>
        <dbReference type="ARBA" id="ARBA00006159"/>
    </source>
</evidence>
<accession>A0A1W5DB69</accession>
<feature type="compositionally biased region" description="Low complexity" evidence="4">
    <location>
        <begin position="39"/>
        <end position="51"/>
    </location>
</feature>
<evidence type="ECO:0000259" key="5">
    <source>
        <dbReference type="SMART" id="SM01287"/>
    </source>
</evidence>
<reference evidence="7" key="1">
    <citation type="submission" date="2017-03" db="EMBL/GenBank/DDBJ databases">
        <authorList>
            <person name="Sharma R."/>
            <person name="Thines M."/>
        </authorList>
    </citation>
    <scope>NUCLEOTIDE SEQUENCE [LARGE SCALE GENOMIC DNA]</scope>
</reference>
<feature type="compositionally biased region" description="Basic and acidic residues" evidence="4">
    <location>
        <begin position="644"/>
        <end position="653"/>
    </location>
</feature>
<evidence type="ECO:0000256" key="4">
    <source>
        <dbReference type="SAM" id="MobiDB-lite"/>
    </source>
</evidence>
<evidence type="ECO:0000256" key="3">
    <source>
        <dbReference type="ARBA" id="ARBA00038654"/>
    </source>
</evidence>
<feature type="region of interest" description="Disordered" evidence="4">
    <location>
        <begin position="1"/>
        <end position="96"/>
    </location>
</feature>
<dbReference type="InterPro" id="IPR050454">
    <property type="entry name" value="RTT106/SSRP1_HistChap/FACT"/>
</dbReference>
<evidence type="ECO:0000313" key="6">
    <source>
        <dbReference type="EMBL" id="SLM40413.1"/>
    </source>
</evidence>